<evidence type="ECO:0000256" key="1">
    <source>
        <dbReference type="SAM" id="Phobius"/>
    </source>
</evidence>
<reference evidence="2" key="1">
    <citation type="submission" date="2022-06" db="EMBL/GenBank/DDBJ databases">
        <authorList>
            <person name="Berger JAMES D."/>
            <person name="Berger JAMES D."/>
        </authorList>
    </citation>
    <scope>NUCLEOTIDE SEQUENCE [LARGE SCALE GENOMIC DNA]</scope>
</reference>
<evidence type="ECO:0000313" key="2">
    <source>
        <dbReference type="Proteomes" id="UP000050795"/>
    </source>
</evidence>
<dbReference type="Proteomes" id="UP000050795">
    <property type="component" value="Unassembled WGS sequence"/>
</dbReference>
<keyword evidence="2" id="KW-1185">Reference proteome</keyword>
<accession>A0AA85KMQ2</accession>
<evidence type="ECO:0000313" key="3">
    <source>
        <dbReference type="WBParaSite" id="TREG1_97890.1"/>
    </source>
</evidence>
<proteinExistence type="predicted"/>
<dbReference type="WBParaSite" id="TREG1_97890.1">
    <property type="protein sequence ID" value="TREG1_97890.1"/>
    <property type="gene ID" value="TREG1_97890"/>
</dbReference>
<name>A0AA85KMQ2_TRIRE</name>
<keyword evidence="1" id="KW-0472">Membrane</keyword>
<feature type="transmembrane region" description="Helical" evidence="1">
    <location>
        <begin position="12"/>
        <end position="33"/>
    </location>
</feature>
<sequence length="288" mass="32177">MLYLKQAIKFELVWLRVGLSLLLFSLLFFRGRLFPENQKMRRSSLKMPFDPVNDSTAEATGSTKKLNRRVSFSQYIHVWSHDSEGESEICVKNCMISDISMEDDFEATIGNTRKDDNSIGGVTSIHDVSMEAVTPTSCQIVDRISTNSSDDQQQMINMEIEGGDEGSQVSMKLSPDCNPEDEMMIIENTLDIKNNDDVAPKCDASDMEIQNDGVSALPTFEVDDMSVVISSEETVCNSPEKHDTTHSSQHKISNITPVANRDTETELKKMNTPHVLSPRVDAVLTDVM</sequence>
<keyword evidence="1" id="KW-1133">Transmembrane helix</keyword>
<reference evidence="3" key="2">
    <citation type="submission" date="2023-11" db="UniProtKB">
        <authorList>
            <consortium name="WormBaseParasite"/>
        </authorList>
    </citation>
    <scope>IDENTIFICATION</scope>
</reference>
<keyword evidence="1" id="KW-0812">Transmembrane</keyword>
<protein>
    <submittedName>
        <fullName evidence="3">Uncharacterized protein</fullName>
    </submittedName>
</protein>
<organism evidence="2 3">
    <name type="scientific">Trichobilharzia regenti</name>
    <name type="common">Nasal bird schistosome</name>
    <dbReference type="NCBI Taxonomy" id="157069"/>
    <lineage>
        <taxon>Eukaryota</taxon>
        <taxon>Metazoa</taxon>
        <taxon>Spiralia</taxon>
        <taxon>Lophotrochozoa</taxon>
        <taxon>Platyhelminthes</taxon>
        <taxon>Trematoda</taxon>
        <taxon>Digenea</taxon>
        <taxon>Strigeidida</taxon>
        <taxon>Schistosomatoidea</taxon>
        <taxon>Schistosomatidae</taxon>
        <taxon>Trichobilharzia</taxon>
    </lineage>
</organism>
<dbReference type="AlphaFoldDB" id="A0AA85KMQ2"/>